<dbReference type="Pfam" id="PF07624">
    <property type="entry name" value="PSD2"/>
    <property type="match status" value="1"/>
</dbReference>
<evidence type="ECO:0000256" key="2">
    <source>
        <dbReference type="SAM" id="SignalP"/>
    </source>
</evidence>
<gene>
    <name evidence="7" type="ORF">Mal33_46480</name>
</gene>
<evidence type="ECO:0000259" key="4">
    <source>
        <dbReference type="Pfam" id="PF07627"/>
    </source>
</evidence>
<keyword evidence="8" id="KW-1185">Reference proteome</keyword>
<dbReference type="InterPro" id="IPR013042">
    <property type="entry name" value="DUF1592"/>
</dbReference>
<evidence type="ECO:0000313" key="8">
    <source>
        <dbReference type="Proteomes" id="UP000316770"/>
    </source>
</evidence>
<protein>
    <submittedName>
        <fullName evidence="7">Planctomycete cytochrome C</fullName>
    </submittedName>
</protein>
<feature type="region of interest" description="Disordered" evidence="1">
    <location>
        <begin position="534"/>
        <end position="554"/>
    </location>
</feature>
<dbReference type="InterPro" id="IPR011478">
    <property type="entry name" value="DUF1585"/>
</dbReference>
<feature type="domain" description="DUF1588" evidence="4">
    <location>
        <begin position="598"/>
        <end position="693"/>
    </location>
</feature>
<dbReference type="AlphaFoldDB" id="A0A518IZV5"/>
<dbReference type="Proteomes" id="UP000316770">
    <property type="component" value="Chromosome"/>
</dbReference>
<reference evidence="7 8" key="1">
    <citation type="submission" date="2019-02" db="EMBL/GenBank/DDBJ databases">
        <title>Deep-cultivation of Planctomycetes and their phenomic and genomic characterization uncovers novel biology.</title>
        <authorList>
            <person name="Wiegand S."/>
            <person name="Jogler M."/>
            <person name="Boedeker C."/>
            <person name="Pinto D."/>
            <person name="Vollmers J."/>
            <person name="Rivas-Marin E."/>
            <person name="Kohn T."/>
            <person name="Peeters S.H."/>
            <person name="Heuer A."/>
            <person name="Rast P."/>
            <person name="Oberbeckmann S."/>
            <person name="Bunk B."/>
            <person name="Jeske O."/>
            <person name="Meyerdierks A."/>
            <person name="Storesund J.E."/>
            <person name="Kallscheuer N."/>
            <person name="Luecker S."/>
            <person name="Lage O.M."/>
            <person name="Pohl T."/>
            <person name="Merkel B.J."/>
            <person name="Hornburger P."/>
            <person name="Mueller R.-W."/>
            <person name="Bruemmer F."/>
            <person name="Labrenz M."/>
            <person name="Spormann A.M."/>
            <person name="Op den Camp H."/>
            <person name="Overmann J."/>
            <person name="Amann R."/>
            <person name="Jetten M.S.M."/>
            <person name="Mascher T."/>
            <person name="Medema M.H."/>
            <person name="Devos D.P."/>
            <person name="Kaster A.-K."/>
            <person name="Ovreas L."/>
            <person name="Rohde M."/>
            <person name="Galperin M.Y."/>
            <person name="Jogler C."/>
        </authorList>
    </citation>
    <scope>NUCLEOTIDE SEQUENCE [LARGE SCALE GENOMIC DNA]</scope>
    <source>
        <strain evidence="7 8">Mal33</strain>
    </source>
</reference>
<feature type="domain" description="Cytochrome C Planctomycete-type" evidence="6">
    <location>
        <begin position="43"/>
        <end position="88"/>
    </location>
</feature>
<dbReference type="EMBL" id="CP036318">
    <property type="protein sequence ID" value="QDV58624.1"/>
    <property type="molecule type" value="Genomic_DNA"/>
</dbReference>
<feature type="domain" description="DUF1592" evidence="5">
    <location>
        <begin position="397"/>
        <end position="526"/>
    </location>
</feature>
<accession>A0A518IZV5</accession>
<evidence type="ECO:0000259" key="6">
    <source>
        <dbReference type="Pfam" id="PF07635"/>
    </source>
</evidence>
<evidence type="ECO:0000259" key="5">
    <source>
        <dbReference type="Pfam" id="PF07631"/>
    </source>
</evidence>
<dbReference type="Pfam" id="PF07635">
    <property type="entry name" value="PSCyt1"/>
    <property type="match status" value="1"/>
</dbReference>
<name>A0A518IZV5_9BACT</name>
<sequence length="797" mass="89743" precursor="true">MQMLRLFPTLAFLLIVPSLGSWGVADQPPMTGAKATAFLQQYCIDCHDANTQEGGVALDELSDVTIDNAELWKTVWEQVALKEMPPADERQPDPILRWKLSTWITGQLQRAMKDHGGFETHLHPTKGNHLDHDLLFGEIPDWIEPTSTPARLWRLHPQEHLTRLNELITREPDFDPQRPGLRTRGDHINPNLDGEVKVYYGLDRVIGWVGGTAAYAAAITGFPPMLTTENHHGLQNYANLYSVNGSEATQIANTAEDILRFMAYGPDAEPYQFADKVGQIDKKYKHGDLRGLAQSLFYGKSPKRPITPVHDLMAKENDTQQDRIAAVNYLFEALTCRPPSDAETAEYLGLLNDAIADLGKKEGALLGLTPIFLDRDALFRPELAEYGTPDQYGRVLLQDQELALAINAAFSYIPPDEVLQQAVADGRLKTRQDAKREIERILADDSIRKPRVLQFFREFFDYDRAGHVCKDNKALVGAGGEVNAERHYRAMFAMTANTDRLIELILQEDENVLGELLTTDRVVYNAPQDAPYFGQFISSDPPPKPKAVEGKKPARQMRRVTIQNAKLPKGETIHARVAQVVKPLNTARTLTTLPPDQRRGILTHPSWLVAHTDAMDNHAILRGRWIRERLLGDAVPDVPITVDAMLPVEPKSTLRHRMRVTRADECWRCHRKMDPLGLPFEMYNHLGLYRTEEQKEPVDTSGAIIDSGDPELDGPVENALEMIDRLAASQRVQQVFVRHAFRFWMGRNETIHDAPVLQDAHRAYQESGGSMKALLASLLTSDAYLYRKVDRLSDDNG</sequence>
<evidence type="ECO:0000259" key="3">
    <source>
        <dbReference type="Pfam" id="PF07624"/>
    </source>
</evidence>
<feature type="signal peptide" evidence="2">
    <location>
        <begin position="1"/>
        <end position="23"/>
    </location>
</feature>
<proteinExistence type="predicted"/>
<dbReference type="InterPro" id="IPR011429">
    <property type="entry name" value="Cyt_c_Planctomycete-type"/>
</dbReference>
<feature type="domain" description="DUF1585" evidence="3">
    <location>
        <begin position="716"/>
        <end position="783"/>
    </location>
</feature>
<keyword evidence="2" id="KW-0732">Signal</keyword>
<evidence type="ECO:0000313" key="7">
    <source>
        <dbReference type="EMBL" id="QDV58624.1"/>
    </source>
</evidence>
<dbReference type="InterPro" id="IPR013039">
    <property type="entry name" value="DUF1588"/>
</dbReference>
<evidence type="ECO:0000256" key="1">
    <source>
        <dbReference type="SAM" id="MobiDB-lite"/>
    </source>
</evidence>
<feature type="chain" id="PRO_5022023256" evidence="2">
    <location>
        <begin position="24"/>
        <end position="797"/>
    </location>
</feature>
<dbReference type="Pfam" id="PF07627">
    <property type="entry name" value="PSCyt3"/>
    <property type="match status" value="1"/>
</dbReference>
<dbReference type="Pfam" id="PF07631">
    <property type="entry name" value="PSD4"/>
    <property type="match status" value="1"/>
</dbReference>
<organism evidence="7 8">
    <name type="scientific">Rosistilla oblonga</name>
    <dbReference type="NCBI Taxonomy" id="2527990"/>
    <lineage>
        <taxon>Bacteria</taxon>
        <taxon>Pseudomonadati</taxon>
        <taxon>Planctomycetota</taxon>
        <taxon>Planctomycetia</taxon>
        <taxon>Pirellulales</taxon>
        <taxon>Pirellulaceae</taxon>
        <taxon>Rosistilla</taxon>
    </lineage>
</organism>